<dbReference type="GO" id="GO:0016874">
    <property type="term" value="F:ligase activity"/>
    <property type="evidence" value="ECO:0007669"/>
    <property type="project" value="UniProtKB-KW"/>
</dbReference>
<dbReference type="Gene3D" id="3.30.390.50">
    <property type="entry name" value="CO dehydrogenase flavoprotein, C-terminal domain"/>
    <property type="match status" value="1"/>
</dbReference>
<comment type="caution">
    <text evidence="2">The sequence shown here is derived from an EMBL/GenBank/DDBJ whole genome shotgun (WGS) entry which is preliminary data.</text>
</comment>
<dbReference type="EMBL" id="LNGF01000041">
    <property type="protein sequence ID" value="KYC46881.1"/>
    <property type="molecule type" value="Genomic_DNA"/>
</dbReference>
<dbReference type="UniPathway" id="UPA00537">
    <property type="reaction ID" value="UER00594"/>
</dbReference>
<accession>A0A150IIH9</accession>
<name>A0A150IPA1_9EURY</name>
<sequence length="90" mass="10456">MAIFEYKREGGKLIGVSFNYTQDTFSDVVIYGDFFVFPEEEVDNLEKLIEGRNLSQVLDLIEDFFLSSVEVYGITKEDVKEVFKRAINEK</sequence>
<keyword evidence="2" id="KW-0436">Ligase</keyword>
<dbReference type="EMBL" id="LNJC01000039">
    <property type="protein sequence ID" value="KYC49310.1"/>
    <property type="molecule type" value="Genomic_DNA"/>
</dbReference>
<evidence type="ECO:0000313" key="2">
    <source>
        <dbReference type="EMBL" id="KYC46881.1"/>
    </source>
</evidence>
<accession>A0A150IWH3</accession>
<proteinExistence type="predicted"/>
<dbReference type="Proteomes" id="UP000092403">
    <property type="component" value="Unassembled WGS sequence"/>
</dbReference>
<dbReference type="EMBL" id="LNGE01000051">
    <property type="protein sequence ID" value="KYC44635.1"/>
    <property type="molecule type" value="Genomic_DNA"/>
</dbReference>
<evidence type="ECO:0000313" key="3">
    <source>
        <dbReference type="EMBL" id="KYC49310.1"/>
    </source>
</evidence>
<dbReference type="Proteomes" id="UP000092401">
    <property type="component" value="Unassembled WGS sequence"/>
</dbReference>
<reference evidence="4 5" key="1">
    <citation type="journal article" date="2016" name="ISME J.">
        <title>Chasing the elusive Euryarchaeota class WSA2: genomes reveal a uniquely fastidious methyl-reducing methanogen.</title>
        <authorList>
            <person name="Nobu M.K."/>
            <person name="Narihiro T."/>
            <person name="Kuroda K."/>
            <person name="Mei R."/>
            <person name="Liu W.T."/>
        </authorList>
    </citation>
    <scope>NUCLEOTIDE SEQUENCE [LARGE SCALE GENOMIC DNA]</scope>
    <source>
        <strain evidence="1">B03fssc0709_Meth_Bin005</strain>
        <strain evidence="2">B15fssc0709_Meth_Bin003</strain>
        <strain evidence="3">BMIXfssc0709_Meth_Bin006</strain>
    </source>
</reference>
<gene>
    <name evidence="2" type="primary">lplB</name>
    <name evidence="1" type="ORF">APG10_01573</name>
    <name evidence="2" type="ORF">APG11_01600</name>
    <name evidence="3" type="ORF">APG12_01558</name>
</gene>
<organism evidence="2 4">
    <name type="scientific">Candidatus Methanofastidiosum methylothiophilum</name>
    <dbReference type="NCBI Taxonomy" id="1705564"/>
    <lineage>
        <taxon>Archaea</taxon>
        <taxon>Methanobacteriati</taxon>
        <taxon>Methanobacteriota</taxon>
        <taxon>Stenosarchaea group</taxon>
        <taxon>Candidatus Methanofastidiosia</taxon>
        <taxon>Candidatus Methanofastidiosales</taxon>
        <taxon>Candidatus Methanofastidiosaceae</taxon>
        <taxon>Candidatus Methanofastidiosum</taxon>
    </lineage>
</organism>
<dbReference type="SUPFAM" id="SSF82649">
    <property type="entry name" value="SufE/NifU"/>
    <property type="match status" value="1"/>
</dbReference>
<keyword evidence="2" id="KW-0808">Transferase</keyword>
<dbReference type="EC" id="2.7.7.63" evidence="2"/>
<dbReference type="AlphaFoldDB" id="A0A150IPA1"/>
<evidence type="ECO:0000313" key="1">
    <source>
        <dbReference type="EMBL" id="KYC44635.1"/>
    </source>
</evidence>
<evidence type="ECO:0000313" key="5">
    <source>
        <dbReference type="Proteomes" id="UP000092401"/>
    </source>
</evidence>
<dbReference type="Proteomes" id="UP000091929">
    <property type="component" value="Unassembled WGS sequence"/>
</dbReference>
<protein>
    <submittedName>
        <fullName evidence="2">Lipoate-protein ligase A subunit 2</fullName>
        <ecNumber evidence="2">2.7.7.63</ecNumber>
    </submittedName>
</protein>
<accession>A0A150IPA1</accession>
<evidence type="ECO:0000313" key="4">
    <source>
        <dbReference type="Proteomes" id="UP000091929"/>
    </source>
</evidence>
<dbReference type="GO" id="GO:0016779">
    <property type="term" value="F:nucleotidyltransferase activity"/>
    <property type="evidence" value="ECO:0007669"/>
    <property type="project" value="UniProtKB-KW"/>
</dbReference>
<keyword evidence="2" id="KW-0548">Nucleotidyltransferase</keyword>